<dbReference type="InterPro" id="IPR023606">
    <property type="entry name" value="CoA-Trfase_III_dom_1_sf"/>
</dbReference>
<dbReference type="InterPro" id="IPR044855">
    <property type="entry name" value="CoA-Trfase_III_dom3_sf"/>
</dbReference>
<dbReference type="AlphaFoldDB" id="A0A6J6Z0K4"/>
<dbReference type="PANTHER" id="PTHR48228:SF5">
    <property type="entry name" value="ALPHA-METHYLACYL-COA RACEMASE"/>
    <property type="match status" value="1"/>
</dbReference>
<protein>
    <submittedName>
        <fullName evidence="3">Unannotated protein</fullName>
    </submittedName>
</protein>
<organism evidence="3">
    <name type="scientific">freshwater metagenome</name>
    <dbReference type="NCBI Taxonomy" id="449393"/>
    <lineage>
        <taxon>unclassified sequences</taxon>
        <taxon>metagenomes</taxon>
        <taxon>ecological metagenomes</taxon>
    </lineage>
</organism>
<sequence length="410" mass="45083">MTLASPILSGLRIIEGSAFVAAPLGGLTLAQLGAEVIRFDPLSGGLDFKRWPITKSHASLFWAGLNRGKKSIQVDLKSQRGRKLISDLITSPGEGSGIFLTNLASKDQLSYEELRKKRSDVIVISLTGNFDGSSEVDYTVHPAFGYPMITGPKNSDSPTNSVLPTWDLILGNLVAIAILAAERKRRQTGEGEFVSIALSDVALSVVGALGRLSQAYIGEEMIAQDGNYLYGSFGKNFLTADKQQIMLVGLTSRQWNSLTTALNIESSLKELEKDLAADFQDEGQRYAHRESIALIIERVVASKELQELIPIFVANKVSWSKYQSFEDLLNNDARASDQNPIFSLQNQPGVGTTPNIASPIRFQFSRNLEPEIAPYFGQHTEEVLKEILNLSPEELDDLVKEKIIKRDNRG</sequence>
<dbReference type="PANTHER" id="PTHR48228">
    <property type="entry name" value="SUCCINYL-COA--D-CITRAMALATE COA-TRANSFERASE"/>
    <property type="match status" value="1"/>
</dbReference>
<dbReference type="InterPro" id="IPR050509">
    <property type="entry name" value="CoA-transferase_III"/>
</dbReference>
<dbReference type="EMBL" id="CAFABC010000002">
    <property type="protein sequence ID" value="CAB4815282.1"/>
    <property type="molecule type" value="Genomic_DNA"/>
</dbReference>
<dbReference type="SUPFAM" id="SSF89796">
    <property type="entry name" value="CoA-transferase family III (CaiB/BaiF)"/>
    <property type="match status" value="1"/>
</dbReference>
<dbReference type="EMBL" id="CAEZYO010000007">
    <property type="protein sequence ID" value="CAB4724414.1"/>
    <property type="molecule type" value="Genomic_DNA"/>
</dbReference>
<dbReference type="EMBL" id="CAESAH010000001">
    <property type="protein sequence ID" value="CAB4329565.1"/>
    <property type="molecule type" value="Genomic_DNA"/>
</dbReference>
<dbReference type="InterPro" id="IPR003673">
    <property type="entry name" value="CoA-Trfase_fam_III"/>
</dbReference>
<evidence type="ECO:0000313" key="3">
    <source>
        <dbReference type="EMBL" id="CAB4815282.1"/>
    </source>
</evidence>
<dbReference type="EMBL" id="CAFBRY010000001">
    <property type="protein sequence ID" value="CAB5133939.1"/>
    <property type="molecule type" value="Genomic_DNA"/>
</dbReference>
<accession>A0A6J6Z0K4</accession>
<evidence type="ECO:0000313" key="1">
    <source>
        <dbReference type="EMBL" id="CAB4329565.1"/>
    </source>
</evidence>
<evidence type="ECO:0000313" key="2">
    <source>
        <dbReference type="EMBL" id="CAB4724414.1"/>
    </source>
</evidence>
<gene>
    <name evidence="2" type="ORF">UFOPK2731_00413</name>
    <name evidence="3" type="ORF">UFOPK3161_00150</name>
    <name evidence="1" type="ORF">UFOPK3962_00045</name>
    <name evidence="4" type="ORF">UFOPK4427_00044</name>
</gene>
<dbReference type="Gene3D" id="3.30.1540.10">
    <property type="entry name" value="formyl-coa transferase, domain 3"/>
    <property type="match status" value="1"/>
</dbReference>
<dbReference type="Gene3D" id="3.40.50.10540">
    <property type="entry name" value="Crotonobetainyl-coa:carnitine coa-transferase, domain 1"/>
    <property type="match status" value="1"/>
</dbReference>
<name>A0A6J6Z0K4_9ZZZZ</name>
<proteinExistence type="predicted"/>
<evidence type="ECO:0000313" key="4">
    <source>
        <dbReference type="EMBL" id="CAB5133939.1"/>
    </source>
</evidence>
<reference evidence="3" key="1">
    <citation type="submission" date="2020-05" db="EMBL/GenBank/DDBJ databases">
        <authorList>
            <person name="Chiriac C."/>
            <person name="Salcher M."/>
            <person name="Ghai R."/>
            <person name="Kavagutti S V."/>
        </authorList>
    </citation>
    <scope>NUCLEOTIDE SEQUENCE</scope>
</reference>
<dbReference type="Pfam" id="PF02515">
    <property type="entry name" value="CoA_transf_3"/>
    <property type="match status" value="1"/>
</dbReference>
<dbReference type="GO" id="GO:0003824">
    <property type="term" value="F:catalytic activity"/>
    <property type="evidence" value="ECO:0007669"/>
    <property type="project" value="InterPro"/>
</dbReference>